<dbReference type="STRING" id="1842727.RD110_04130"/>
<dbReference type="Gene3D" id="3.40.50.720">
    <property type="entry name" value="NAD(P)-binding Rossmann-like Domain"/>
    <property type="match status" value="1"/>
</dbReference>
<dbReference type="RefSeq" id="WP_076196968.1">
    <property type="nucleotide sequence ID" value="NZ_CP019236.1"/>
</dbReference>
<dbReference type="PANTHER" id="PTHR33303:SF2">
    <property type="entry name" value="COA-BINDING DOMAIN-CONTAINING PROTEIN"/>
    <property type="match status" value="1"/>
</dbReference>
<dbReference type="Pfam" id="PF13380">
    <property type="entry name" value="CoA_binding_2"/>
    <property type="match status" value="1"/>
</dbReference>
<dbReference type="KEGG" id="rhy:RD110_04130"/>
<feature type="domain" description="CoA-binding" evidence="1">
    <location>
        <begin position="11"/>
        <end position="107"/>
    </location>
</feature>
<dbReference type="PANTHER" id="PTHR33303">
    <property type="entry name" value="CYTOPLASMIC PROTEIN-RELATED"/>
    <property type="match status" value="1"/>
</dbReference>
<protein>
    <submittedName>
        <fullName evidence="2">CoA-binding protein</fullName>
    </submittedName>
</protein>
<accession>A0A1P8JRV1</accession>
<organism evidence="2 3">
    <name type="scientific">Rhodoferax koreensis</name>
    <dbReference type="NCBI Taxonomy" id="1842727"/>
    <lineage>
        <taxon>Bacteria</taxon>
        <taxon>Pseudomonadati</taxon>
        <taxon>Pseudomonadota</taxon>
        <taxon>Betaproteobacteria</taxon>
        <taxon>Burkholderiales</taxon>
        <taxon>Comamonadaceae</taxon>
        <taxon>Rhodoferax</taxon>
    </lineage>
</organism>
<evidence type="ECO:0000313" key="3">
    <source>
        <dbReference type="Proteomes" id="UP000186609"/>
    </source>
</evidence>
<gene>
    <name evidence="2" type="ORF">RD110_04130</name>
</gene>
<proteinExistence type="predicted"/>
<reference evidence="2 3" key="1">
    <citation type="submission" date="2017-01" db="EMBL/GenBank/DDBJ databases">
        <authorList>
            <person name="Mah S.A."/>
            <person name="Swanson W.J."/>
            <person name="Moy G.W."/>
            <person name="Vacquier V.D."/>
        </authorList>
    </citation>
    <scope>NUCLEOTIDE SEQUENCE [LARGE SCALE GENOMIC DNA]</scope>
    <source>
        <strain evidence="2 3">DCY110</strain>
    </source>
</reference>
<sequence>MNEADAIRQILTHARNIAVVGLSPDPNRDSHAVARALQSYGYRILPVNPEAGVPEILGETVFPSLTEAAREHRVEVVDCFRQSANMPALVDEAIAIGAKAVWMQLGVSHAAAARKASAAGLRVVQNKCMKIEHGVLTARGLLAPR</sequence>
<evidence type="ECO:0000259" key="1">
    <source>
        <dbReference type="SMART" id="SM00881"/>
    </source>
</evidence>
<name>A0A1P8JRV1_9BURK</name>
<dbReference type="InterPro" id="IPR003781">
    <property type="entry name" value="CoA-bd"/>
</dbReference>
<dbReference type="AlphaFoldDB" id="A0A1P8JRV1"/>
<keyword evidence="3" id="KW-1185">Reference proteome</keyword>
<evidence type="ECO:0000313" key="2">
    <source>
        <dbReference type="EMBL" id="APW36493.1"/>
    </source>
</evidence>
<dbReference type="SMART" id="SM00881">
    <property type="entry name" value="CoA_binding"/>
    <property type="match status" value="1"/>
</dbReference>
<dbReference type="EMBL" id="CP019236">
    <property type="protein sequence ID" value="APW36493.1"/>
    <property type="molecule type" value="Genomic_DNA"/>
</dbReference>
<dbReference type="Proteomes" id="UP000186609">
    <property type="component" value="Chromosome"/>
</dbReference>
<dbReference type="SUPFAM" id="SSF51735">
    <property type="entry name" value="NAD(P)-binding Rossmann-fold domains"/>
    <property type="match status" value="1"/>
</dbReference>
<dbReference type="InterPro" id="IPR036291">
    <property type="entry name" value="NAD(P)-bd_dom_sf"/>
</dbReference>
<dbReference type="OrthoDB" id="9804695at2"/>